<name>A0A2W5Z514_9BACT</name>
<dbReference type="AlphaFoldDB" id="A0A2W5Z514"/>
<dbReference type="CDD" id="cd01127">
    <property type="entry name" value="TrwB_TraG_TraD_VirD4"/>
    <property type="match status" value="1"/>
</dbReference>
<reference evidence="3" key="2">
    <citation type="submission" date="2018-05" db="EMBL/GenBank/DDBJ databases">
        <authorList>
            <person name="Ferrari B."/>
        </authorList>
    </citation>
    <scope>NUCLEOTIDE SEQUENCE</scope>
    <source>
        <strain evidence="3">RRmetagenome_bin12</strain>
    </source>
</reference>
<evidence type="ECO:0000313" key="3">
    <source>
        <dbReference type="EMBL" id="PZR77905.1"/>
    </source>
</evidence>
<reference evidence="3 4" key="1">
    <citation type="journal article" date="2017" name="Nature">
        <title>Atmospheric trace gases support primary production in Antarctic desert surface soil.</title>
        <authorList>
            <person name="Ji M."/>
            <person name="Greening C."/>
            <person name="Vanwonterghem I."/>
            <person name="Carere C.R."/>
            <person name="Bay S.K."/>
            <person name="Steen J.A."/>
            <person name="Montgomery K."/>
            <person name="Lines T."/>
            <person name="Beardall J."/>
            <person name="van Dorst J."/>
            <person name="Snape I."/>
            <person name="Stott M.B."/>
            <person name="Hugenholtz P."/>
            <person name="Ferrari B.C."/>
        </authorList>
    </citation>
    <scope>NUCLEOTIDE SEQUENCE [LARGE SCALE GENOMIC DNA]</scope>
    <source>
        <strain evidence="3">RRmetagenome_bin12</strain>
    </source>
</reference>
<evidence type="ECO:0000313" key="5">
    <source>
        <dbReference type="Proteomes" id="UP000606991"/>
    </source>
</evidence>
<protein>
    <submittedName>
        <fullName evidence="2">DUF87 domain-containing protein</fullName>
    </submittedName>
</protein>
<evidence type="ECO:0000259" key="1">
    <source>
        <dbReference type="Pfam" id="PF01935"/>
    </source>
</evidence>
<dbReference type="InterPro" id="IPR002789">
    <property type="entry name" value="HerA_central"/>
</dbReference>
<organism evidence="3 4">
    <name type="scientific">Candidatus Aeolococcus gillhamiae</name>
    <dbReference type="NCBI Taxonomy" id="3127015"/>
    <lineage>
        <taxon>Bacteria</taxon>
        <taxon>Bacillati</taxon>
        <taxon>Candidatus Dormiibacterota</taxon>
        <taxon>Candidatus Dormibacteria</taxon>
        <taxon>Candidatus Aeolococcales</taxon>
        <taxon>Candidatus Aeolococcaceae</taxon>
        <taxon>Candidatus Aeolococcus</taxon>
    </lineage>
</organism>
<feature type="domain" description="Helicase HerA central" evidence="1">
    <location>
        <begin position="321"/>
        <end position="408"/>
    </location>
</feature>
<evidence type="ECO:0000313" key="2">
    <source>
        <dbReference type="EMBL" id="MBJ7594182.1"/>
    </source>
</evidence>
<gene>
    <name evidence="3" type="ORF">DLM65_14465</name>
    <name evidence="2" type="ORF">JF886_04840</name>
</gene>
<dbReference type="PANTHER" id="PTHR30121">
    <property type="entry name" value="UNCHARACTERIZED PROTEIN YJGR-RELATED"/>
    <property type="match status" value="1"/>
</dbReference>
<dbReference type="EMBL" id="QHBU01000278">
    <property type="protein sequence ID" value="PZR77905.1"/>
    <property type="molecule type" value="Genomic_DNA"/>
</dbReference>
<sequence>MIALEPLDLTALEPAAQAMCVETMARLLCSVEGALQFVVRRRRVTGAAPLDLVGAHVAADALDHAVRAHHAHLLSALPAFRSDVLAVMRHDGHAAALRRQVAMVTEMLRSAGVRSREVAAGAELSSAGVEALRSVLVDGGVRCGLELDRLPGRSVRLGWLHTMLAAPAEFDAAIHLIPVDAAAAHRVVERRLRNLTADRLLDLDRGRIGDAGVDVGLEAAGTLRDRLARNEVRALRLSIVVAVRGADEAEARHYADVVRVAAAGAGLRLRHTHMRHAMALRATLPLGEVASTGKLIDSAAGATCLPLTETVCDDAAGYRLGVTRRTGVPVAVDVFDTAQHSNANLAVFATSGHGKSYTIGALVLEATARGVGALIVDPEGEYLRLMHAAGGQYLRLGSAGAGALNVFDAAPTPREAIPVAVDLVNVLCGSVLDEVERARVDAAMHDAVSAAACAGRATLLGDCAAALAHTAPRAATVLRRVCNGPLAAIFNRPSDIDLEGDLCAISLRELPHEFVPAATLLIAQWLWTRVRTERKRRHIVLDEVGALCVHPPLRELLVQLARRCRKYGASLVVATQNVEDLLRSEEGAVVATNCATVLLGGHRAAEARQMESAFGLTEAQRRFVEHASRGEFLLLAGRRRCEIRVDMPDLHRSILVAES</sequence>
<comment type="caution">
    <text evidence="3">The sequence shown here is derived from an EMBL/GenBank/DDBJ whole genome shotgun (WGS) entry which is preliminary data.</text>
</comment>
<dbReference type="Proteomes" id="UP000248724">
    <property type="component" value="Unassembled WGS sequence"/>
</dbReference>
<dbReference type="InterPro" id="IPR051162">
    <property type="entry name" value="T4SS_component"/>
</dbReference>
<dbReference type="EMBL" id="JAEKNS010000055">
    <property type="protein sequence ID" value="MBJ7594182.1"/>
    <property type="molecule type" value="Genomic_DNA"/>
</dbReference>
<dbReference type="Pfam" id="PF01935">
    <property type="entry name" value="DUF87"/>
    <property type="match status" value="1"/>
</dbReference>
<dbReference type="PANTHER" id="PTHR30121:SF6">
    <property type="entry name" value="SLR6007 PROTEIN"/>
    <property type="match status" value="1"/>
</dbReference>
<dbReference type="SUPFAM" id="SSF52540">
    <property type="entry name" value="P-loop containing nucleoside triphosphate hydrolases"/>
    <property type="match status" value="1"/>
</dbReference>
<accession>A0A934JZ15</accession>
<reference evidence="2 5" key="3">
    <citation type="submission" date="2020-10" db="EMBL/GenBank/DDBJ databases">
        <title>Ca. Dormibacterota MAGs.</title>
        <authorList>
            <person name="Montgomery K."/>
        </authorList>
    </citation>
    <scope>NUCLEOTIDE SEQUENCE [LARGE SCALE GENOMIC DNA]</scope>
    <source>
        <strain evidence="2">SC8812_S17_18</strain>
    </source>
</reference>
<dbReference type="Gene3D" id="3.40.50.300">
    <property type="entry name" value="P-loop containing nucleotide triphosphate hydrolases"/>
    <property type="match status" value="1"/>
</dbReference>
<dbReference type="Proteomes" id="UP000606991">
    <property type="component" value="Unassembled WGS sequence"/>
</dbReference>
<proteinExistence type="predicted"/>
<accession>A0A2W5Z514</accession>
<dbReference type="InterPro" id="IPR027417">
    <property type="entry name" value="P-loop_NTPase"/>
</dbReference>
<dbReference type="Gene3D" id="1.10.8.730">
    <property type="match status" value="1"/>
</dbReference>
<evidence type="ECO:0000313" key="4">
    <source>
        <dbReference type="Proteomes" id="UP000248724"/>
    </source>
</evidence>
<dbReference type="RefSeq" id="WP_337310148.1">
    <property type="nucleotide sequence ID" value="NZ_JAEKNS010000055.1"/>
</dbReference>